<dbReference type="STRING" id="720554.Clocl_4001"/>
<dbReference type="Proteomes" id="UP000005435">
    <property type="component" value="Chromosome"/>
</dbReference>
<dbReference type="EMBL" id="CP003065">
    <property type="protein sequence ID" value="AEV70437.1"/>
    <property type="molecule type" value="Genomic_DNA"/>
</dbReference>
<reference evidence="1 2" key="2">
    <citation type="journal article" date="2012" name="Stand. Genomic Sci.">
        <title>Complete Genome Sequence of Clostridium clariflavum DSM 19732.</title>
        <authorList>
            <person name="Izquierdo J.A."/>
            <person name="Goodwin L."/>
            <person name="Davenport K.W."/>
            <person name="Teshima H."/>
            <person name="Bruce D."/>
            <person name="Detter C."/>
            <person name="Tapia R."/>
            <person name="Han S."/>
            <person name="Land M."/>
            <person name="Hauser L."/>
            <person name="Jeffries C.D."/>
            <person name="Han J."/>
            <person name="Pitluck S."/>
            <person name="Nolan M."/>
            <person name="Chen A."/>
            <person name="Huntemann M."/>
            <person name="Mavromatis K."/>
            <person name="Mikhailova N."/>
            <person name="Liolios K."/>
            <person name="Woyke T."/>
            <person name="Lynd L.R."/>
        </authorList>
    </citation>
    <scope>NUCLEOTIDE SEQUENCE [LARGE SCALE GENOMIC DNA]</scope>
    <source>
        <strain evidence="2">DSM 19732 / NBRC 101661 / EBR45</strain>
    </source>
</reference>
<dbReference type="KEGG" id="ccl:Clocl_4001"/>
<dbReference type="HOGENOM" id="CLU_148550_1_0_9"/>
<proteinExistence type="predicted"/>
<reference evidence="2" key="1">
    <citation type="submission" date="2011-12" db="EMBL/GenBank/DDBJ databases">
        <title>Complete sequence of Clostridium clariflavum DSM 19732.</title>
        <authorList>
            <consortium name="US DOE Joint Genome Institute"/>
            <person name="Lucas S."/>
            <person name="Han J."/>
            <person name="Lapidus A."/>
            <person name="Cheng J.-F."/>
            <person name="Goodwin L."/>
            <person name="Pitluck S."/>
            <person name="Peters L."/>
            <person name="Teshima H."/>
            <person name="Detter J.C."/>
            <person name="Han C."/>
            <person name="Tapia R."/>
            <person name="Land M."/>
            <person name="Hauser L."/>
            <person name="Kyrpides N."/>
            <person name="Ivanova N."/>
            <person name="Pagani I."/>
            <person name="Kitzmiller T."/>
            <person name="Lynd L."/>
            <person name="Izquierdo J."/>
            <person name="Woyke T."/>
        </authorList>
    </citation>
    <scope>NUCLEOTIDE SEQUENCE [LARGE SCALE GENOMIC DNA]</scope>
    <source>
        <strain evidence="2">DSM 19732 / NBRC 101661 / EBR45</strain>
    </source>
</reference>
<dbReference type="AlphaFoldDB" id="G8M3B7"/>
<dbReference type="eggNOG" id="ENOG5033098">
    <property type="taxonomic scope" value="Bacteria"/>
</dbReference>
<organism evidence="1 2">
    <name type="scientific">Acetivibrio clariflavus (strain DSM 19732 / NBRC 101661 / EBR45)</name>
    <name type="common">Clostridium clariflavum</name>
    <dbReference type="NCBI Taxonomy" id="720554"/>
    <lineage>
        <taxon>Bacteria</taxon>
        <taxon>Bacillati</taxon>
        <taxon>Bacillota</taxon>
        <taxon>Clostridia</taxon>
        <taxon>Eubacteriales</taxon>
        <taxon>Oscillospiraceae</taxon>
        <taxon>Acetivibrio</taxon>
    </lineage>
</organism>
<accession>G8M3B7</accession>
<sequence>MGKVIVDVLVQYTDKGGKVPIEIQWGNGQVSSIDRVIDVRRNATLKADGKGLRYTCRVEGKQMYLYSEDDRWYVETIQ</sequence>
<evidence type="ECO:0000313" key="2">
    <source>
        <dbReference type="Proteomes" id="UP000005435"/>
    </source>
</evidence>
<dbReference type="RefSeq" id="WP_014256937.1">
    <property type="nucleotide sequence ID" value="NC_016627.1"/>
</dbReference>
<keyword evidence="2" id="KW-1185">Reference proteome</keyword>
<protein>
    <submittedName>
        <fullName evidence="1">Uncharacterized protein</fullName>
    </submittedName>
</protein>
<gene>
    <name evidence="1" type="ordered locus">Clocl_4001</name>
</gene>
<name>G8M3B7_ACECE</name>
<evidence type="ECO:0000313" key="1">
    <source>
        <dbReference type="EMBL" id="AEV70437.1"/>
    </source>
</evidence>
<dbReference type="OrthoDB" id="1683857at2"/>